<accession>A0A848HGE4</accession>
<gene>
    <name evidence="1" type="ORF">HHL11_27840</name>
</gene>
<dbReference type="RefSeq" id="WP_169421860.1">
    <property type="nucleotide sequence ID" value="NZ_JABBFX010000003.1"/>
</dbReference>
<evidence type="ECO:0008006" key="3">
    <source>
        <dbReference type="Google" id="ProtNLM"/>
    </source>
</evidence>
<dbReference type="Proteomes" id="UP000541185">
    <property type="component" value="Unassembled WGS sequence"/>
</dbReference>
<proteinExistence type="predicted"/>
<protein>
    <recommendedName>
        <fullName evidence="3">LysR substrate-binding domain-containing protein</fullName>
    </recommendedName>
</protein>
<evidence type="ECO:0000313" key="1">
    <source>
        <dbReference type="EMBL" id="NML47593.1"/>
    </source>
</evidence>
<name>A0A848HGE4_9BURK</name>
<organism evidence="1 2">
    <name type="scientific">Ramlibacter agri</name>
    <dbReference type="NCBI Taxonomy" id="2728837"/>
    <lineage>
        <taxon>Bacteria</taxon>
        <taxon>Pseudomonadati</taxon>
        <taxon>Pseudomonadota</taxon>
        <taxon>Betaproteobacteria</taxon>
        <taxon>Burkholderiales</taxon>
        <taxon>Comamonadaceae</taxon>
        <taxon>Ramlibacter</taxon>
    </lineage>
</organism>
<keyword evidence="2" id="KW-1185">Reference proteome</keyword>
<evidence type="ECO:0000313" key="2">
    <source>
        <dbReference type="Proteomes" id="UP000541185"/>
    </source>
</evidence>
<comment type="caution">
    <text evidence="1">The sequence shown here is derived from an EMBL/GenBank/DDBJ whole genome shotgun (WGS) entry which is preliminary data.</text>
</comment>
<sequence>MAILSSRAVGIPAQALKLRMVPLAEPWATRNVVVCVHADKPLSEVAGRLLEHLRALGAAREAQ</sequence>
<dbReference type="AlphaFoldDB" id="A0A848HGE4"/>
<dbReference type="EMBL" id="JABBFX010000003">
    <property type="protein sequence ID" value="NML47593.1"/>
    <property type="molecule type" value="Genomic_DNA"/>
</dbReference>
<dbReference type="SUPFAM" id="SSF53850">
    <property type="entry name" value="Periplasmic binding protein-like II"/>
    <property type="match status" value="1"/>
</dbReference>
<reference evidence="1 2" key="1">
    <citation type="submission" date="2020-04" db="EMBL/GenBank/DDBJ databases">
        <title>Ramlibacter sp. G-1-2-2 isolated from soil.</title>
        <authorList>
            <person name="Dahal R.H."/>
        </authorList>
    </citation>
    <scope>NUCLEOTIDE SEQUENCE [LARGE SCALE GENOMIC DNA]</scope>
    <source>
        <strain evidence="1 2">G-1-2-2</strain>
    </source>
</reference>